<proteinExistence type="predicted"/>
<dbReference type="Pfam" id="PF13621">
    <property type="entry name" value="Cupin_8"/>
    <property type="match status" value="1"/>
</dbReference>
<dbReference type="InterPro" id="IPR041667">
    <property type="entry name" value="Cupin_8"/>
</dbReference>
<evidence type="ECO:0000256" key="1">
    <source>
        <dbReference type="SAM" id="MobiDB-lite"/>
    </source>
</evidence>
<reference evidence="4 5" key="1">
    <citation type="submission" date="2024-02" db="EMBL/GenBank/DDBJ databases">
        <authorList>
            <person name="Chen Y."/>
            <person name="Shah S."/>
            <person name="Dougan E. K."/>
            <person name="Thang M."/>
            <person name="Chan C."/>
        </authorList>
    </citation>
    <scope>NUCLEOTIDE SEQUENCE [LARGE SCALE GENOMIC DNA]</scope>
</reference>
<comment type="caution">
    <text evidence="4">The sequence shown here is derived from an EMBL/GenBank/DDBJ whole genome shotgun (WGS) entry which is preliminary data.</text>
</comment>
<accession>A0ABP0LH96</accession>
<dbReference type="EMBL" id="CAXAMM010016114">
    <property type="protein sequence ID" value="CAK9038117.1"/>
    <property type="molecule type" value="Genomic_DNA"/>
</dbReference>
<feature type="region of interest" description="Disordered" evidence="1">
    <location>
        <begin position="632"/>
        <end position="765"/>
    </location>
</feature>
<feature type="domain" description="Cupin-like" evidence="3">
    <location>
        <begin position="235"/>
        <end position="340"/>
    </location>
</feature>
<organism evidence="4 5">
    <name type="scientific">Durusdinium trenchii</name>
    <dbReference type="NCBI Taxonomy" id="1381693"/>
    <lineage>
        <taxon>Eukaryota</taxon>
        <taxon>Sar</taxon>
        <taxon>Alveolata</taxon>
        <taxon>Dinophyceae</taxon>
        <taxon>Suessiales</taxon>
        <taxon>Symbiodiniaceae</taxon>
        <taxon>Durusdinium</taxon>
    </lineage>
</organism>
<feature type="domain" description="PUB" evidence="2">
    <location>
        <begin position="483"/>
        <end position="544"/>
    </location>
</feature>
<evidence type="ECO:0000259" key="2">
    <source>
        <dbReference type="Pfam" id="PF09409"/>
    </source>
</evidence>
<evidence type="ECO:0000313" key="5">
    <source>
        <dbReference type="Proteomes" id="UP001642464"/>
    </source>
</evidence>
<dbReference type="Gene3D" id="2.60.120.650">
    <property type="entry name" value="Cupin"/>
    <property type="match status" value="1"/>
</dbReference>
<dbReference type="InterPro" id="IPR036339">
    <property type="entry name" value="PUB-like_dom_sf"/>
</dbReference>
<dbReference type="SUPFAM" id="SSF51197">
    <property type="entry name" value="Clavaminate synthase-like"/>
    <property type="match status" value="1"/>
</dbReference>
<feature type="compositionally biased region" description="Gly residues" evidence="1">
    <location>
        <begin position="729"/>
        <end position="743"/>
    </location>
</feature>
<dbReference type="Gene3D" id="1.20.58.2190">
    <property type="match status" value="1"/>
</dbReference>
<evidence type="ECO:0000313" key="4">
    <source>
        <dbReference type="EMBL" id="CAK9038117.1"/>
    </source>
</evidence>
<dbReference type="InterPro" id="IPR003903">
    <property type="entry name" value="UIM_dom"/>
</dbReference>
<feature type="compositionally biased region" description="Basic and acidic residues" evidence="1">
    <location>
        <begin position="635"/>
        <end position="680"/>
    </location>
</feature>
<feature type="region of interest" description="Disordered" evidence="1">
    <location>
        <begin position="598"/>
        <end position="618"/>
    </location>
</feature>
<dbReference type="Proteomes" id="UP001642464">
    <property type="component" value="Unassembled WGS sequence"/>
</dbReference>
<keyword evidence="5" id="KW-1185">Reference proteome</keyword>
<dbReference type="InterPro" id="IPR018997">
    <property type="entry name" value="PUB_domain"/>
</dbReference>
<evidence type="ECO:0000259" key="3">
    <source>
        <dbReference type="Pfam" id="PF13621"/>
    </source>
</evidence>
<dbReference type="SUPFAM" id="SSF143503">
    <property type="entry name" value="PUG domain-like"/>
    <property type="match status" value="1"/>
</dbReference>
<sequence>MRRFAELSGFEGSEAEWQEEFQMLCDPQGCDLDAFGQLLDDESEDGLYCSDTELAEMFQDLLRLGLGVPAAAASPFPGAAMPVSLEYFMREREAGLYDGEWKAWDPREGTKARAPRIGRVEKLEGCPSSATVQEAIMFVNEQVQNGIFGDQSGQAQNRLSELLALQGSTFSNAGWFEFRIDENALDEDELAQMVLAPDGWQVDRGTIPTGYMMHIMSVGNGVKATLCGREGLPIVNSLHRDVSKCKRLCDTGLCGVVGRKRVILLAPDVFPASSKVLRSPDMDCESLRSLSTLPEEDAWQSLETLAKTPGKGGVIDLEPGMFVFVPHGWWHAVRPIDDFTFITGPSQLSNLGRAGKRAVARRAALARHLVKGPTALVAKNECSSIFDELNTSALPLTALIFPDRKIGQAPLFFVVTNMFRGCGREDCPSLVRTAQKSLGACRDARLARLAATMSYYNLPPTKFANEYNDFEKSLRALPADGAIKGLDLLETITRNTAQNPKEEKYRKVRTTNEKLAPFFSMPGSIAVMKNMGWEQDGEFMVLPKSVTLDFPQHLVKILEAKSHFGKLQEQEKRVAKLAQDPNKATTLKQLELDRRERQAADALTEKAPAQVPSTAELTEEEQIAAAIKLSMETAPEAKSEDRTPPSPAKRDIAAPKASDRKESAFDFKRRDDPEKKRQEQESSLADIRALQKQKFKEFQADPTARQSEAYQRPPSAPGASEPGWFDWMWGGGSSSSGGGGYGGGDDRKPKMKTIRDLPKPVKRGG</sequence>
<feature type="compositionally biased region" description="Basic and acidic residues" evidence="1">
    <location>
        <begin position="744"/>
        <end position="759"/>
    </location>
</feature>
<dbReference type="CDD" id="cd09212">
    <property type="entry name" value="PUB"/>
    <property type="match status" value="1"/>
</dbReference>
<gene>
    <name evidence="4" type="ORF">SCF082_LOCUS22470</name>
</gene>
<dbReference type="PROSITE" id="PS50330">
    <property type="entry name" value="UIM"/>
    <property type="match status" value="1"/>
</dbReference>
<protein>
    <submittedName>
        <fullName evidence="4">14-reductase</fullName>
    </submittedName>
</protein>
<name>A0ABP0LH96_9DINO</name>
<dbReference type="Pfam" id="PF09409">
    <property type="entry name" value="PUB"/>
    <property type="match status" value="1"/>
</dbReference>